<dbReference type="GO" id="GO:0000139">
    <property type="term" value="C:Golgi membrane"/>
    <property type="evidence" value="ECO:0007669"/>
    <property type="project" value="GOC"/>
</dbReference>
<dbReference type="PROSITE" id="PS50115">
    <property type="entry name" value="ARFGAP"/>
    <property type="match status" value="1"/>
</dbReference>
<evidence type="ECO:0000313" key="9">
    <source>
        <dbReference type="Proteomes" id="UP000030655"/>
    </source>
</evidence>
<feature type="region of interest" description="Disordered" evidence="6">
    <location>
        <begin position="124"/>
        <end position="143"/>
    </location>
</feature>
<dbReference type="Pfam" id="PF01412">
    <property type="entry name" value="ArfGap"/>
    <property type="match status" value="1"/>
</dbReference>
<proteinExistence type="predicted"/>
<dbReference type="GO" id="GO:0005096">
    <property type="term" value="F:GTPase activator activity"/>
    <property type="evidence" value="ECO:0007669"/>
    <property type="project" value="UniProtKB-KW"/>
</dbReference>
<dbReference type="InterPro" id="IPR038508">
    <property type="entry name" value="ArfGAP_dom_sf"/>
</dbReference>
<dbReference type="GO" id="GO:0008270">
    <property type="term" value="F:zinc ion binding"/>
    <property type="evidence" value="ECO:0007669"/>
    <property type="project" value="UniProtKB-KW"/>
</dbReference>
<keyword evidence="3 5" id="KW-0863">Zinc-finger</keyword>
<dbReference type="VEuPathDB" id="MicrosporidiaDB:H312_02166"/>
<keyword evidence="2" id="KW-0479">Metal-binding</keyword>
<reference evidence="9" key="1">
    <citation type="submission" date="2013-02" db="EMBL/GenBank/DDBJ databases">
        <authorList>
            <consortium name="The Broad Institute Genome Sequencing Platform"/>
            <person name="Cuomo C."/>
            <person name="Becnel J."/>
            <person name="Sanscrainte N."/>
            <person name="Walker B."/>
            <person name="Young S.K."/>
            <person name="Zeng Q."/>
            <person name="Gargeya S."/>
            <person name="Fitzgerald M."/>
            <person name="Haas B."/>
            <person name="Abouelleil A."/>
            <person name="Alvarado L."/>
            <person name="Arachchi H.M."/>
            <person name="Berlin A.M."/>
            <person name="Chapman S.B."/>
            <person name="Dewar J."/>
            <person name="Goldberg J."/>
            <person name="Griggs A."/>
            <person name="Gujja S."/>
            <person name="Hansen M."/>
            <person name="Howarth C."/>
            <person name="Imamovic A."/>
            <person name="Larimer J."/>
            <person name="McCowan C."/>
            <person name="Murphy C."/>
            <person name="Neiman D."/>
            <person name="Pearson M."/>
            <person name="Priest M."/>
            <person name="Roberts A."/>
            <person name="Saif S."/>
            <person name="Shea T."/>
            <person name="Sisk P."/>
            <person name="Sykes S."/>
            <person name="Wortman J."/>
            <person name="Nusbaum C."/>
            <person name="Birren B."/>
        </authorList>
    </citation>
    <scope>NUCLEOTIDE SEQUENCE [LARGE SCALE GENOMIC DNA]</scope>
    <source>
        <strain evidence="9">PRA339</strain>
    </source>
</reference>
<dbReference type="EMBL" id="KK365181">
    <property type="protein sequence ID" value="KCZ80442.1"/>
    <property type="molecule type" value="Genomic_DNA"/>
</dbReference>
<evidence type="ECO:0000256" key="2">
    <source>
        <dbReference type="ARBA" id="ARBA00022723"/>
    </source>
</evidence>
<evidence type="ECO:0000256" key="6">
    <source>
        <dbReference type="SAM" id="MobiDB-lite"/>
    </source>
</evidence>
<keyword evidence="1" id="KW-0343">GTPase activation</keyword>
<keyword evidence="9" id="KW-1185">Reference proteome</keyword>
<name>A0A059F003_9MICR</name>
<sequence length="251" mass="29053">MQNFKKEIKEWIIKDNIKCFDCNAPNPQWTSVSYGIFICLECAGVHRSYGAMISRVRSINMDDWSEKDFAYLQYGSNKALNEYIQRNSLNKKESEFYKNRKMIEYSSLLQQKINEKFKDEIKPNNPLNYIPKKEANNTSSNTTNERYQSNYIYQNTPNNSSDTSINQVISSTMSVLGKSMLKGAKIIKKQTVKYSGIINQNIVQPSIKLIKDKKSDLFSDKQNSTPSLVVDRPPPVVNKKSKIEEGWNKWD</sequence>
<dbReference type="SMART" id="SM00105">
    <property type="entry name" value="ArfGap"/>
    <property type="match status" value="1"/>
</dbReference>
<feature type="region of interest" description="Disordered" evidence="6">
    <location>
        <begin position="218"/>
        <end position="251"/>
    </location>
</feature>
<dbReference type="PANTHER" id="PTHR45686:SF4">
    <property type="entry name" value="ADP-RIBOSYLATION FACTOR GTPASE ACTIVATING PROTEIN 3, ISOFORM H"/>
    <property type="match status" value="1"/>
</dbReference>
<evidence type="ECO:0000256" key="3">
    <source>
        <dbReference type="ARBA" id="ARBA00022771"/>
    </source>
</evidence>
<dbReference type="PANTHER" id="PTHR45686">
    <property type="entry name" value="ADP-RIBOSYLATION FACTOR GTPASE ACTIVATING PROTEIN 3, ISOFORM H-RELATED"/>
    <property type="match status" value="1"/>
</dbReference>
<dbReference type="STRING" id="1288291.A0A059F003"/>
<keyword evidence="4" id="KW-0862">Zinc</keyword>
<evidence type="ECO:0000256" key="1">
    <source>
        <dbReference type="ARBA" id="ARBA00022468"/>
    </source>
</evidence>
<dbReference type="AlphaFoldDB" id="A0A059F003"/>
<feature type="domain" description="Arf-GAP" evidence="7">
    <location>
        <begin position="2"/>
        <end position="87"/>
    </location>
</feature>
<protein>
    <recommendedName>
        <fullName evidence="7">Arf-GAP domain-containing protein</fullName>
    </recommendedName>
</protein>
<dbReference type="Proteomes" id="UP000030655">
    <property type="component" value="Unassembled WGS sequence"/>
</dbReference>
<dbReference type="GO" id="GO:0048205">
    <property type="term" value="P:COPI coating of Golgi vesicle"/>
    <property type="evidence" value="ECO:0007669"/>
    <property type="project" value="TreeGrafter"/>
</dbReference>
<gene>
    <name evidence="8" type="ORF">H312_02166</name>
</gene>
<dbReference type="OrthoDB" id="983479at2759"/>
<dbReference type="InterPro" id="IPR001164">
    <property type="entry name" value="ArfGAP_dom"/>
</dbReference>
<dbReference type="HOGENOM" id="CLU_070980_0_0_1"/>
<reference evidence="8 9" key="2">
    <citation type="submission" date="2014-03" db="EMBL/GenBank/DDBJ databases">
        <title>The Genome Sequence of Anncaliia algerae insect isolate PRA339.</title>
        <authorList>
            <consortium name="The Broad Institute Genome Sequencing Platform"/>
            <consortium name="The Broad Institute Genome Sequencing Center for Infectious Disease"/>
            <person name="Cuomo C."/>
            <person name="Becnel J."/>
            <person name="Sanscrainte N."/>
            <person name="Walker B."/>
            <person name="Young S.K."/>
            <person name="Zeng Q."/>
            <person name="Gargeya S."/>
            <person name="Fitzgerald M."/>
            <person name="Haas B."/>
            <person name="Abouelleil A."/>
            <person name="Alvarado L."/>
            <person name="Arachchi H.M."/>
            <person name="Berlin A.M."/>
            <person name="Chapman S.B."/>
            <person name="Dewar J."/>
            <person name="Goldberg J."/>
            <person name="Griggs A."/>
            <person name="Gujja S."/>
            <person name="Hansen M."/>
            <person name="Howarth C."/>
            <person name="Imamovic A."/>
            <person name="Larimer J."/>
            <person name="McCowan C."/>
            <person name="Murphy C."/>
            <person name="Neiman D."/>
            <person name="Pearson M."/>
            <person name="Priest M."/>
            <person name="Roberts A."/>
            <person name="Saif S."/>
            <person name="Shea T."/>
            <person name="Sisk P."/>
            <person name="Sykes S."/>
            <person name="Wortman J."/>
            <person name="Nusbaum C."/>
            <person name="Birren B."/>
        </authorList>
    </citation>
    <scope>NUCLEOTIDE SEQUENCE [LARGE SCALE GENOMIC DNA]</scope>
    <source>
        <strain evidence="8 9">PRA339</strain>
    </source>
</reference>
<evidence type="ECO:0000259" key="7">
    <source>
        <dbReference type="PROSITE" id="PS50115"/>
    </source>
</evidence>
<evidence type="ECO:0000256" key="4">
    <source>
        <dbReference type="ARBA" id="ARBA00022833"/>
    </source>
</evidence>
<dbReference type="SUPFAM" id="SSF57863">
    <property type="entry name" value="ArfGap/RecO-like zinc finger"/>
    <property type="match status" value="1"/>
</dbReference>
<organism evidence="8 9">
    <name type="scientific">Anncaliia algerae PRA339</name>
    <dbReference type="NCBI Taxonomy" id="1288291"/>
    <lineage>
        <taxon>Eukaryota</taxon>
        <taxon>Fungi</taxon>
        <taxon>Fungi incertae sedis</taxon>
        <taxon>Microsporidia</taxon>
        <taxon>Tubulinosematoidea</taxon>
        <taxon>Tubulinosematidae</taxon>
        <taxon>Anncaliia</taxon>
    </lineage>
</organism>
<dbReference type="PRINTS" id="PR00405">
    <property type="entry name" value="REVINTRACTNG"/>
</dbReference>
<evidence type="ECO:0000256" key="5">
    <source>
        <dbReference type="PROSITE-ProRule" id="PRU00288"/>
    </source>
</evidence>
<accession>A0A059F003</accession>
<evidence type="ECO:0000313" key="8">
    <source>
        <dbReference type="EMBL" id="KCZ80442.1"/>
    </source>
</evidence>
<feature type="compositionally biased region" description="Basic and acidic residues" evidence="6">
    <location>
        <begin position="241"/>
        <end position="251"/>
    </location>
</feature>
<dbReference type="InterPro" id="IPR037278">
    <property type="entry name" value="ARFGAP/RecO"/>
</dbReference>
<dbReference type="Gene3D" id="1.10.220.150">
    <property type="entry name" value="Arf GTPase activating protein"/>
    <property type="match status" value="1"/>
</dbReference>